<evidence type="ECO:0000256" key="1">
    <source>
        <dbReference type="ARBA" id="ARBA00001966"/>
    </source>
</evidence>
<dbReference type="PANTHER" id="PTHR11135:SF0">
    <property type="entry name" value="ELONGATOR COMPLEX PROTEIN 3"/>
    <property type="match status" value="1"/>
</dbReference>
<dbReference type="SMART" id="SM00729">
    <property type="entry name" value="Elp3"/>
    <property type="match status" value="1"/>
</dbReference>
<dbReference type="InterPro" id="IPR013785">
    <property type="entry name" value="Aldolase_TIM"/>
</dbReference>
<keyword evidence="4" id="KW-0479">Metal-binding</keyword>
<proteinExistence type="predicted"/>
<evidence type="ECO:0000256" key="5">
    <source>
        <dbReference type="ARBA" id="ARBA00023004"/>
    </source>
</evidence>
<dbReference type="GO" id="GO:0005737">
    <property type="term" value="C:cytoplasm"/>
    <property type="evidence" value="ECO:0007669"/>
    <property type="project" value="TreeGrafter"/>
</dbReference>
<dbReference type="Pfam" id="PF16199">
    <property type="entry name" value="Radical_SAM_C"/>
    <property type="match status" value="1"/>
</dbReference>
<dbReference type="InterPro" id="IPR039661">
    <property type="entry name" value="ELP3"/>
</dbReference>
<keyword evidence="2" id="KW-0004">4Fe-4S</keyword>
<dbReference type="InterPro" id="IPR006638">
    <property type="entry name" value="Elp3/MiaA/NifB-like_rSAM"/>
</dbReference>
<comment type="caution">
    <text evidence="8">The sequence shown here is derived from an EMBL/GenBank/DDBJ whole genome shotgun (WGS) entry which is preliminary data.</text>
</comment>
<evidence type="ECO:0000256" key="2">
    <source>
        <dbReference type="ARBA" id="ARBA00022485"/>
    </source>
</evidence>
<dbReference type="Gene3D" id="3.20.20.70">
    <property type="entry name" value="Aldolase class I"/>
    <property type="match status" value="1"/>
</dbReference>
<dbReference type="GO" id="GO:0002926">
    <property type="term" value="P:tRNA wobble base 5-methoxycarbonylmethyl-2-thiouridinylation"/>
    <property type="evidence" value="ECO:0007669"/>
    <property type="project" value="TreeGrafter"/>
</dbReference>
<dbReference type="EMBL" id="BARW01019434">
    <property type="protein sequence ID" value="GAI95269.1"/>
    <property type="molecule type" value="Genomic_DNA"/>
</dbReference>
<dbReference type="Pfam" id="PF04055">
    <property type="entry name" value="Radical_SAM"/>
    <property type="match status" value="1"/>
</dbReference>
<comment type="cofactor">
    <cofactor evidence="1">
        <name>[4Fe-4S] cluster</name>
        <dbReference type="ChEBI" id="CHEBI:49883"/>
    </cofactor>
</comment>
<keyword evidence="5" id="KW-0408">Iron</keyword>
<feature type="domain" description="Radical SAM core" evidence="7">
    <location>
        <begin position="1"/>
        <end position="212"/>
    </location>
</feature>
<name>X1USE5_9ZZZZ</name>
<protein>
    <recommendedName>
        <fullName evidence="7">Radical SAM core domain-containing protein</fullName>
    </recommendedName>
</protein>
<keyword evidence="6" id="KW-0411">Iron-sulfur</keyword>
<dbReference type="InterPro" id="IPR007197">
    <property type="entry name" value="rSAM"/>
</dbReference>
<dbReference type="PROSITE" id="PS51918">
    <property type="entry name" value="RADICAL_SAM"/>
    <property type="match status" value="1"/>
</dbReference>
<gene>
    <name evidence="8" type="ORF">S12H4_33040</name>
</gene>
<dbReference type="InterPro" id="IPR032432">
    <property type="entry name" value="Radical_SAM_C"/>
</dbReference>
<dbReference type="GO" id="GO:0051539">
    <property type="term" value="F:4 iron, 4 sulfur cluster binding"/>
    <property type="evidence" value="ECO:0007669"/>
    <property type="project" value="UniProtKB-KW"/>
</dbReference>
<evidence type="ECO:0000256" key="6">
    <source>
        <dbReference type="ARBA" id="ARBA00023014"/>
    </source>
</evidence>
<evidence type="ECO:0000259" key="7">
    <source>
        <dbReference type="PROSITE" id="PS51918"/>
    </source>
</evidence>
<feature type="non-terminal residue" evidence="8">
    <location>
        <position position="274"/>
    </location>
</feature>
<organism evidence="8">
    <name type="scientific">marine sediment metagenome</name>
    <dbReference type="NCBI Taxonomy" id="412755"/>
    <lineage>
        <taxon>unclassified sequences</taxon>
        <taxon>metagenomes</taxon>
        <taxon>ecological metagenomes</taxon>
    </lineage>
</organism>
<dbReference type="AlphaFoldDB" id="X1USE5"/>
<dbReference type="GO" id="GO:0046872">
    <property type="term" value="F:metal ion binding"/>
    <property type="evidence" value="ECO:0007669"/>
    <property type="project" value="UniProtKB-KW"/>
</dbReference>
<dbReference type="SUPFAM" id="SSF102114">
    <property type="entry name" value="Radical SAM enzymes"/>
    <property type="match status" value="1"/>
</dbReference>
<reference evidence="8" key="1">
    <citation type="journal article" date="2014" name="Front. Microbiol.">
        <title>High frequency of phylogenetically diverse reductive dehalogenase-homologous genes in deep subseafloor sedimentary metagenomes.</title>
        <authorList>
            <person name="Kawai M."/>
            <person name="Futagami T."/>
            <person name="Toyoda A."/>
            <person name="Takaki Y."/>
            <person name="Nishi S."/>
            <person name="Hori S."/>
            <person name="Arai W."/>
            <person name="Tsubouchi T."/>
            <person name="Morono Y."/>
            <person name="Uchiyama I."/>
            <person name="Ito T."/>
            <person name="Fujiyama A."/>
            <person name="Inagaki F."/>
            <person name="Takami H."/>
        </authorList>
    </citation>
    <scope>NUCLEOTIDE SEQUENCE</scope>
    <source>
        <strain evidence="8">Expedition CK06-06</strain>
    </source>
</reference>
<evidence type="ECO:0000313" key="8">
    <source>
        <dbReference type="EMBL" id="GAI95269.1"/>
    </source>
</evidence>
<keyword evidence="3" id="KW-0949">S-adenosyl-L-methionine</keyword>
<evidence type="ECO:0000256" key="4">
    <source>
        <dbReference type="ARBA" id="ARBA00022723"/>
    </source>
</evidence>
<evidence type="ECO:0000256" key="3">
    <source>
        <dbReference type="ARBA" id="ARBA00022691"/>
    </source>
</evidence>
<accession>X1USE5</accession>
<dbReference type="PANTHER" id="PTHR11135">
    <property type="entry name" value="HISTONE ACETYLTRANSFERASE-RELATED"/>
    <property type="match status" value="1"/>
</dbReference>
<feature type="non-terminal residue" evidence="8">
    <location>
        <position position="1"/>
    </location>
</feature>
<dbReference type="InterPro" id="IPR058240">
    <property type="entry name" value="rSAM_sf"/>
</dbReference>
<dbReference type="GO" id="GO:0003824">
    <property type="term" value="F:catalytic activity"/>
    <property type="evidence" value="ECO:0007669"/>
    <property type="project" value="InterPro"/>
</dbReference>
<sequence length="274" mass="32159">HPTDKIELIIMGGTFLEYPGKFQEEFIKGCYDGLNGGKSENLEESQKKNEQAKHRCVALCVETRPDVCSEYIERMRKWGVTRVELGIQIIDDKIYEKVKRGHTVQDVVQATEDLRNAGFKIGYHIMPGLPGSNMEKDLRLFKKLFSDQRFKPDQLKLYPCQVMPGSELEDLYWKGKYKPYTKEKIEKILVEMLKLVPRYCRVMRVMREIPPEYVVAGTIRIDLRKDIENELRKKKSNLKEIRYREIGFALRDKKEVNFNLKLKITKYKAAKGDE</sequence>